<keyword evidence="3" id="KW-1185">Reference proteome</keyword>
<dbReference type="EMBL" id="JAGKQQ010000001">
    <property type="protein sequence ID" value="MBP3960331.1"/>
    <property type="molecule type" value="Genomic_DNA"/>
</dbReference>
<feature type="signal peptide" evidence="1">
    <location>
        <begin position="1"/>
        <end position="20"/>
    </location>
</feature>
<proteinExistence type="predicted"/>
<accession>A0ABS5C2W2</accession>
<dbReference type="Proteomes" id="UP000676565">
    <property type="component" value="Unassembled WGS sequence"/>
</dbReference>
<protein>
    <submittedName>
        <fullName evidence="2">Uncharacterized protein</fullName>
    </submittedName>
</protein>
<reference evidence="2 3" key="1">
    <citation type="submission" date="2021-04" db="EMBL/GenBank/DDBJ databases">
        <authorList>
            <person name="Ivanova A."/>
        </authorList>
    </citation>
    <scope>NUCLEOTIDE SEQUENCE [LARGE SCALE GENOMIC DNA]</scope>
    <source>
        <strain evidence="2 3">G18</strain>
    </source>
</reference>
<keyword evidence="1" id="KW-0732">Signal</keyword>
<evidence type="ECO:0000313" key="3">
    <source>
        <dbReference type="Proteomes" id="UP000676565"/>
    </source>
</evidence>
<feature type="chain" id="PRO_5046346916" evidence="1">
    <location>
        <begin position="21"/>
        <end position="78"/>
    </location>
</feature>
<dbReference type="RefSeq" id="WP_210661571.1">
    <property type="nucleotide sequence ID" value="NZ_JAGKQQ010000001.1"/>
</dbReference>
<gene>
    <name evidence="2" type="ORF">J8F10_34315</name>
</gene>
<name>A0ABS5C2W2_9BACT</name>
<comment type="caution">
    <text evidence="2">The sequence shown here is derived from an EMBL/GenBank/DDBJ whole genome shotgun (WGS) entry which is preliminary data.</text>
</comment>
<sequence>MKQLVFAVALLGLLPSIGTAGDIVIPEDKTPFNINLGDVVRIPVKAAAGTQVNARVSASSQVTVQTVLYFPRSYRRLA</sequence>
<evidence type="ECO:0000313" key="2">
    <source>
        <dbReference type="EMBL" id="MBP3960331.1"/>
    </source>
</evidence>
<organism evidence="2 3">
    <name type="scientific">Gemmata palustris</name>
    <dbReference type="NCBI Taxonomy" id="2822762"/>
    <lineage>
        <taxon>Bacteria</taxon>
        <taxon>Pseudomonadati</taxon>
        <taxon>Planctomycetota</taxon>
        <taxon>Planctomycetia</taxon>
        <taxon>Gemmatales</taxon>
        <taxon>Gemmataceae</taxon>
        <taxon>Gemmata</taxon>
    </lineage>
</organism>
<evidence type="ECO:0000256" key="1">
    <source>
        <dbReference type="SAM" id="SignalP"/>
    </source>
</evidence>